<dbReference type="PANTHER" id="PTHR36981">
    <property type="entry name" value="ZGC:195170"/>
    <property type="match status" value="1"/>
</dbReference>
<keyword evidence="4" id="KW-1185">Reference proteome</keyword>
<gene>
    <name evidence="3" type="ORF">AALO_G00186560</name>
</gene>
<proteinExistence type="predicted"/>
<feature type="compositionally biased region" description="Basic residues" evidence="1">
    <location>
        <begin position="31"/>
        <end position="42"/>
    </location>
</feature>
<comment type="caution">
    <text evidence="3">The sequence shown here is derived from an EMBL/GenBank/DDBJ whole genome shotgun (WGS) entry which is preliminary data.</text>
</comment>
<dbReference type="InterPro" id="IPR003050">
    <property type="entry name" value="P2X7_purinoceptor"/>
</dbReference>
<evidence type="ECO:0000259" key="2">
    <source>
        <dbReference type="Pfam" id="PF20478"/>
    </source>
</evidence>
<evidence type="ECO:0000313" key="3">
    <source>
        <dbReference type="EMBL" id="KAG5269915.1"/>
    </source>
</evidence>
<feature type="compositionally biased region" description="Polar residues" evidence="1">
    <location>
        <begin position="1"/>
        <end position="21"/>
    </location>
</feature>
<dbReference type="GO" id="GO:0005216">
    <property type="term" value="F:monoatomic ion channel activity"/>
    <property type="evidence" value="ECO:0007669"/>
    <property type="project" value="InterPro"/>
</dbReference>
<dbReference type="GO" id="GO:0016020">
    <property type="term" value="C:membrane"/>
    <property type="evidence" value="ECO:0007669"/>
    <property type="project" value="InterPro"/>
</dbReference>
<dbReference type="PANTHER" id="PTHR36981:SF3">
    <property type="entry name" value="UBIQUITIN-LIKE PROTEASE FAMILY PROFILE DOMAIN-CONTAINING PROTEIN"/>
    <property type="match status" value="1"/>
</dbReference>
<sequence length="231" mass="26584">MFHQMTTLQDSTSTSASSEFTPQAIGSARAKPTRPRAPRRGTRQKDLEPDVQSRLRELREKRTAETKERIHSLEPGQKDVLLEKVLSRLPGLMFDLLSLTEVAQQPDPDQGGLHWCVCDHCRDMATDIEKVCCRQPPEHCISEMAYMAYYVLDEGVLRLARRAWNDIFAINDHQEPGEEQRQYRHSAYRQFVLWQYGRLGIGNRVVIPSGCVWKIRDSFPDPRGQYTGPVM</sequence>
<feature type="domain" description="P2X purinoreceptor 7 intracellular" evidence="2">
    <location>
        <begin position="94"/>
        <end position="228"/>
    </location>
</feature>
<accession>A0AAV6G8V1</accession>
<protein>
    <recommendedName>
        <fullName evidence="2">P2X purinoreceptor 7 intracellular domain-containing protein</fullName>
    </recommendedName>
</protein>
<feature type="region of interest" description="Disordered" evidence="1">
    <location>
        <begin position="1"/>
        <end position="69"/>
    </location>
</feature>
<evidence type="ECO:0000313" key="4">
    <source>
        <dbReference type="Proteomes" id="UP000823561"/>
    </source>
</evidence>
<evidence type="ECO:0000256" key="1">
    <source>
        <dbReference type="SAM" id="MobiDB-lite"/>
    </source>
</evidence>
<dbReference type="GO" id="GO:0001614">
    <property type="term" value="F:purinergic nucleotide receptor activity"/>
    <property type="evidence" value="ECO:0007669"/>
    <property type="project" value="InterPro"/>
</dbReference>
<dbReference type="GO" id="GO:0005524">
    <property type="term" value="F:ATP binding"/>
    <property type="evidence" value="ECO:0007669"/>
    <property type="project" value="InterPro"/>
</dbReference>
<feature type="compositionally biased region" description="Basic and acidic residues" evidence="1">
    <location>
        <begin position="43"/>
        <end position="69"/>
    </location>
</feature>
<dbReference type="InterPro" id="IPR046815">
    <property type="entry name" value="P2RX7_C"/>
</dbReference>
<dbReference type="Pfam" id="PF20478">
    <property type="entry name" value="P2RX7_C"/>
    <property type="match status" value="1"/>
</dbReference>
<name>A0AAV6G8V1_9TELE</name>
<dbReference type="EMBL" id="JADWDJ010000014">
    <property type="protein sequence ID" value="KAG5269915.1"/>
    <property type="molecule type" value="Genomic_DNA"/>
</dbReference>
<dbReference type="AlphaFoldDB" id="A0AAV6G8V1"/>
<organism evidence="3 4">
    <name type="scientific">Alosa alosa</name>
    <name type="common">allis shad</name>
    <dbReference type="NCBI Taxonomy" id="278164"/>
    <lineage>
        <taxon>Eukaryota</taxon>
        <taxon>Metazoa</taxon>
        <taxon>Chordata</taxon>
        <taxon>Craniata</taxon>
        <taxon>Vertebrata</taxon>
        <taxon>Euteleostomi</taxon>
        <taxon>Actinopterygii</taxon>
        <taxon>Neopterygii</taxon>
        <taxon>Teleostei</taxon>
        <taxon>Clupei</taxon>
        <taxon>Clupeiformes</taxon>
        <taxon>Clupeoidei</taxon>
        <taxon>Clupeidae</taxon>
        <taxon>Alosa</taxon>
    </lineage>
</organism>
<dbReference type="Proteomes" id="UP000823561">
    <property type="component" value="Chromosome 14"/>
</dbReference>
<dbReference type="PRINTS" id="PR01314">
    <property type="entry name" value="P2X7RECEPTOR"/>
</dbReference>
<reference evidence="3" key="1">
    <citation type="submission" date="2020-10" db="EMBL/GenBank/DDBJ databases">
        <title>Chromosome-scale genome assembly of the Allis shad, Alosa alosa.</title>
        <authorList>
            <person name="Margot Z."/>
            <person name="Christophe K."/>
            <person name="Cabau C."/>
            <person name="Louis A."/>
            <person name="Berthelot C."/>
            <person name="Parey E."/>
            <person name="Roest Crollius H."/>
            <person name="Montfort J."/>
            <person name="Robinson-Rechavi M."/>
            <person name="Bucao C."/>
            <person name="Bouchez O."/>
            <person name="Gislard M."/>
            <person name="Lluch J."/>
            <person name="Milhes M."/>
            <person name="Lampietro C."/>
            <person name="Lopez Roques C."/>
            <person name="Donnadieu C."/>
            <person name="Braasch I."/>
            <person name="Desvignes T."/>
            <person name="Postlethwait J."/>
            <person name="Bobe J."/>
            <person name="Guiguen Y."/>
        </authorList>
    </citation>
    <scope>NUCLEOTIDE SEQUENCE</scope>
    <source>
        <strain evidence="3">M-15738</strain>
        <tissue evidence="3">Blood</tissue>
    </source>
</reference>